<comment type="caution">
    <text evidence="4">The sequence shown here is derived from an EMBL/GenBank/DDBJ whole genome shotgun (WGS) entry which is preliminary data.</text>
</comment>
<dbReference type="PANTHER" id="PTHR43800:SF1">
    <property type="entry name" value="PEPTIDYL-LYSINE N-ACETYLTRANSFERASE YJAB"/>
    <property type="match status" value="1"/>
</dbReference>
<proteinExistence type="predicted"/>
<evidence type="ECO:0000313" key="5">
    <source>
        <dbReference type="Proteomes" id="UP000564806"/>
    </source>
</evidence>
<dbReference type="AlphaFoldDB" id="A0A850EUQ1"/>
<dbReference type="CDD" id="cd04301">
    <property type="entry name" value="NAT_SF"/>
    <property type="match status" value="1"/>
</dbReference>
<gene>
    <name evidence="4" type="ORF">HPT30_24875</name>
</gene>
<dbReference type="SUPFAM" id="SSF55729">
    <property type="entry name" value="Acyl-CoA N-acyltransferases (Nat)"/>
    <property type="match status" value="1"/>
</dbReference>
<reference evidence="4" key="1">
    <citation type="submission" date="2020-06" db="EMBL/GenBank/DDBJ databases">
        <title>Paenibacillus sp. nov., isolated from soil.</title>
        <authorList>
            <person name="Seo Y.L."/>
        </authorList>
    </citation>
    <scope>NUCLEOTIDE SEQUENCE [LARGE SCALE GENOMIC DNA]</scope>
    <source>
        <strain evidence="4">JW14</strain>
    </source>
</reference>
<feature type="domain" description="N-acetyltransferase" evidence="3">
    <location>
        <begin position="3"/>
        <end position="146"/>
    </location>
</feature>
<dbReference type="GO" id="GO:0016747">
    <property type="term" value="F:acyltransferase activity, transferring groups other than amino-acyl groups"/>
    <property type="evidence" value="ECO:0007669"/>
    <property type="project" value="InterPro"/>
</dbReference>
<accession>A0A850EUQ1</accession>
<keyword evidence="1 4" id="KW-0808">Transferase</keyword>
<dbReference type="PANTHER" id="PTHR43800">
    <property type="entry name" value="PEPTIDYL-LYSINE N-ACETYLTRANSFERASE YJAB"/>
    <property type="match status" value="1"/>
</dbReference>
<dbReference type="InterPro" id="IPR016181">
    <property type="entry name" value="Acyl_CoA_acyltransferase"/>
</dbReference>
<dbReference type="EMBL" id="JABWCS010000219">
    <property type="protein sequence ID" value="NUU63600.1"/>
    <property type="molecule type" value="Genomic_DNA"/>
</dbReference>
<sequence>MTMKIIPYEAQAHEQLVEIWLQAVRATHHFLTEEDIQFFHGMVRDEALTSVEVWMAVDEAGKPTGFIGLDGPKVEMLFVDPKVHGQGIGKGLLNQAISLKGDKLQVDVNEQNPGACAFYTKFGFVQQSRSELDPSGKPFPILHMSL</sequence>
<evidence type="ECO:0000256" key="1">
    <source>
        <dbReference type="ARBA" id="ARBA00022679"/>
    </source>
</evidence>
<dbReference type="InterPro" id="IPR000182">
    <property type="entry name" value="GNAT_dom"/>
</dbReference>
<keyword evidence="5" id="KW-1185">Reference proteome</keyword>
<dbReference type="PROSITE" id="PS51186">
    <property type="entry name" value="GNAT"/>
    <property type="match status" value="1"/>
</dbReference>
<dbReference type="Proteomes" id="UP000564806">
    <property type="component" value="Unassembled WGS sequence"/>
</dbReference>
<dbReference type="Pfam" id="PF13673">
    <property type="entry name" value="Acetyltransf_10"/>
    <property type="match status" value="1"/>
</dbReference>
<evidence type="ECO:0000256" key="2">
    <source>
        <dbReference type="ARBA" id="ARBA00023315"/>
    </source>
</evidence>
<evidence type="ECO:0000259" key="3">
    <source>
        <dbReference type="PROSITE" id="PS51186"/>
    </source>
</evidence>
<evidence type="ECO:0000313" key="4">
    <source>
        <dbReference type="EMBL" id="NUU63600.1"/>
    </source>
</evidence>
<dbReference type="RefSeq" id="WP_175374059.1">
    <property type="nucleotide sequence ID" value="NZ_JABWCS010000219.1"/>
</dbReference>
<protein>
    <submittedName>
        <fullName evidence="4">Acetyltransferase</fullName>
    </submittedName>
</protein>
<dbReference type="Gene3D" id="3.40.630.30">
    <property type="match status" value="1"/>
</dbReference>
<dbReference type="NCBIfam" id="NF007807">
    <property type="entry name" value="PRK10514.1"/>
    <property type="match status" value="1"/>
</dbReference>
<organism evidence="4 5">
    <name type="scientific">Paenibacillus agri</name>
    <dbReference type="NCBI Taxonomy" id="2744309"/>
    <lineage>
        <taxon>Bacteria</taxon>
        <taxon>Bacillati</taxon>
        <taxon>Bacillota</taxon>
        <taxon>Bacilli</taxon>
        <taxon>Bacillales</taxon>
        <taxon>Paenibacillaceae</taxon>
        <taxon>Paenibacillus</taxon>
    </lineage>
</organism>
<keyword evidence="2" id="KW-0012">Acyltransferase</keyword>
<name>A0A850EUQ1_9BACL</name>